<organism evidence="8 9">
    <name type="scientific">Blastopirellula marina</name>
    <dbReference type="NCBI Taxonomy" id="124"/>
    <lineage>
        <taxon>Bacteria</taxon>
        <taxon>Pseudomonadati</taxon>
        <taxon>Planctomycetota</taxon>
        <taxon>Planctomycetia</taxon>
        <taxon>Pirellulales</taxon>
        <taxon>Pirellulaceae</taxon>
        <taxon>Blastopirellula</taxon>
    </lineage>
</organism>
<dbReference type="InterPro" id="IPR020568">
    <property type="entry name" value="Ribosomal_Su5_D2-typ_SF"/>
</dbReference>
<sequence>MSTADPQTEDTAVATTTTETVEATPAPVEHVVKTDPKTGEHLGTGRRKSGVARVRVKAGSGKITINDRELSEYFPHEQDQNAVMAPIRDSGYEGKIDVRILVTGGGPTGQSGACRMGLGRALLSMDAGVGHQLKDNGHLTRDSRMKERKKYGLHGARRGTQFSKR</sequence>
<dbReference type="PANTHER" id="PTHR21569">
    <property type="entry name" value="RIBOSOMAL PROTEIN S9"/>
    <property type="match status" value="1"/>
</dbReference>
<feature type="compositionally biased region" description="Basic and acidic residues" evidence="7">
    <location>
        <begin position="30"/>
        <end position="40"/>
    </location>
</feature>
<dbReference type="OrthoDB" id="9803965at2"/>
<dbReference type="PROSITE" id="PS00360">
    <property type="entry name" value="RIBOSOMAL_S9"/>
    <property type="match status" value="1"/>
</dbReference>
<reference evidence="8 9" key="1">
    <citation type="submission" date="2018-02" db="EMBL/GenBank/DDBJ databases">
        <title>Comparative genomes isolates from brazilian mangrove.</title>
        <authorList>
            <person name="Araujo J.E."/>
            <person name="Taketani R.G."/>
            <person name="Silva M.C.P."/>
            <person name="Loureco M.V."/>
            <person name="Andreote F.D."/>
        </authorList>
    </citation>
    <scope>NUCLEOTIDE SEQUENCE [LARGE SCALE GENOMIC DNA]</scope>
    <source>
        <strain evidence="8 9">HEX-2 MGV</strain>
    </source>
</reference>
<dbReference type="Pfam" id="PF00380">
    <property type="entry name" value="Ribosomal_S9"/>
    <property type="match status" value="1"/>
</dbReference>
<protein>
    <recommendedName>
        <fullName evidence="4 5">Small ribosomal subunit protein uS9</fullName>
    </recommendedName>
</protein>
<name>A0A2S8G7J8_9BACT</name>
<feature type="region of interest" description="Disordered" evidence="7">
    <location>
        <begin position="134"/>
        <end position="165"/>
    </location>
</feature>
<dbReference type="RefSeq" id="WP_105349778.1">
    <property type="nucleotide sequence ID" value="NZ_PUIA01000014.1"/>
</dbReference>
<dbReference type="GO" id="GO:0006412">
    <property type="term" value="P:translation"/>
    <property type="evidence" value="ECO:0007669"/>
    <property type="project" value="UniProtKB-UniRule"/>
</dbReference>
<evidence type="ECO:0000256" key="4">
    <source>
        <dbReference type="ARBA" id="ARBA00035259"/>
    </source>
</evidence>
<accession>A0A2S8G7J8</accession>
<dbReference type="InterPro" id="IPR023035">
    <property type="entry name" value="Ribosomal_uS9_bac/plastid"/>
</dbReference>
<comment type="similarity">
    <text evidence="1 5 6">Belongs to the universal ribosomal protein uS9 family.</text>
</comment>
<proteinExistence type="inferred from homology"/>
<comment type="caution">
    <text evidence="8">The sequence shown here is derived from an EMBL/GenBank/DDBJ whole genome shotgun (WGS) entry which is preliminary data.</text>
</comment>
<dbReference type="GO" id="GO:0003723">
    <property type="term" value="F:RNA binding"/>
    <property type="evidence" value="ECO:0007669"/>
    <property type="project" value="TreeGrafter"/>
</dbReference>
<dbReference type="InterPro" id="IPR000754">
    <property type="entry name" value="Ribosomal_uS9"/>
</dbReference>
<dbReference type="FunFam" id="3.30.230.10:FF:000001">
    <property type="entry name" value="30S ribosomal protein S9"/>
    <property type="match status" value="1"/>
</dbReference>
<keyword evidence="3 5" id="KW-0687">Ribonucleoprotein</keyword>
<feature type="compositionally biased region" description="Basic and acidic residues" evidence="7">
    <location>
        <begin position="134"/>
        <end position="145"/>
    </location>
</feature>
<evidence type="ECO:0000256" key="5">
    <source>
        <dbReference type="HAMAP-Rule" id="MF_00532"/>
    </source>
</evidence>
<evidence type="ECO:0000256" key="6">
    <source>
        <dbReference type="RuleBase" id="RU003815"/>
    </source>
</evidence>
<dbReference type="GO" id="GO:0022627">
    <property type="term" value="C:cytosolic small ribosomal subunit"/>
    <property type="evidence" value="ECO:0007669"/>
    <property type="project" value="TreeGrafter"/>
</dbReference>
<dbReference type="Proteomes" id="UP000240009">
    <property type="component" value="Unassembled WGS sequence"/>
</dbReference>
<feature type="compositionally biased region" description="Basic residues" evidence="7">
    <location>
        <begin position="146"/>
        <end position="165"/>
    </location>
</feature>
<feature type="compositionally biased region" description="Low complexity" evidence="7">
    <location>
        <begin position="9"/>
        <end position="29"/>
    </location>
</feature>
<evidence type="ECO:0000256" key="3">
    <source>
        <dbReference type="ARBA" id="ARBA00023274"/>
    </source>
</evidence>
<dbReference type="Gene3D" id="3.30.230.10">
    <property type="match status" value="1"/>
</dbReference>
<dbReference type="InterPro" id="IPR014721">
    <property type="entry name" value="Ribsml_uS5_D2-typ_fold_subgr"/>
</dbReference>
<dbReference type="GO" id="GO:0003735">
    <property type="term" value="F:structural constituent of ribosome"/>
    <property type="evidence" value="ECO:0007669"/>
    <property type="project" value="InterPro"/>
</dbReference>
<dbReference type="EMBL" id="PUIA01000014">
    <property type="protein sequence ID" value="PQO40270.1"/>
    <property type="molecule type" value="Genomic_DNA"/>
</dbReference>
<dbReference type="HAMAP" id="MF_00532_B">
    <property type="entry name" value="Ribosomal_uS9_B"/>
    <property type="match status" value="1"/>
</dbReference>
<evidence type="ECO:0000256" key="2">
    <source>
        <dbReference type="ARBA" id="ARBA00022980"/>
    </source>
</evidence>
<evidence type="ECO:0000256" key="1">
    <source>
        <dbReference type="ARBA" id="ARBA00005251"/>
    </source>
</evidence>
<keyword evidence="2 5" id="KW-0689">Ribosomal protein</keyword>
<feature type="region of interest" description="Disordered" evidence="7">
    <location>
        <begin position="1"/>
        <end position="51"/>
    </location>
</feature>
<gene>
    <name evidence="5" type="primary">rpsI</name>
    <name evidence="8" type="ORF">C5Y96_01480</name>
</gene>
<dbReference type="AlphaFoldDB" id="A0A2S8G7J8"/>
<dbReference type="InterPro" id="IPR020574">
    <property type="entry name" value="Ribosomal_uS9_CS"/>
</dbReference>
<evidence type="ECO:0000313" key="8">
    <source>
        <dbReference type="EMBL" id="PQO40270.1"/>
    </source>
</evidence>
<dbReference type="PANTHER" id="PTHR21569:SF1">
    <property type="entry name" value="SMALL RIBOSOMAL SUBUNIT PROTEIN US9M"/>
    <property type="match status" value="1"/>
</dbReference>
<dbReference type="SUPFAM" id="SSF54211">
    <property type="entry name" value="Ribosomal protein S5 domain 2-like"/>
    <property type="match status" value="1"/>
</dbReference>
<evidence type="ECO:0000313" key="9">
    <source>
        <dbReference type="Proteomes" id="UP000240009"/>
    </source>
</evidence>
<evidence type="ECO:0000256" key="7">
    <source>
        <dbReference type="SAM" id="MobiDB-lite"/>
    </source>
</evidence>
<dbReference type="NCBIfam" id="NF001099">
    <property type="entry name" value="PRK00132.1"/>
    <property type="match status" value="1"/>
</dbReference>